<keyword evidence="4" id="KW-1185">Reference proteome</keyword>
<feature type="compositionally biased region" description="Basic and acidic residues" evidence="1">
    <location>
        <begin position="465"/>
        <end position="483"/>
    </location>
</feature>
<dbReference type="InterPro" id="IPR046362">
    <property type="entry name" value="Zw10/DSL1_C_sf"/>
</dbReference>
<dbReference type="GeneID" id="34520223"/>
<dbReference type="InterPro" id="IPR021876">
    <property type="entry name" value="Dsl1_C"/>
</dbReference>
<accession>W6ML63</accession>
<dbReference type="AlphaFoldDB" id="W6ML63"/>
<dbReference type="STRING" id="1382522.W6ML63"/>
<protein>
    <recommendedName>
        <fullName evidence="2">Retrograde transport protein Dsl1 C-terminal domain-containing protein</fullName>
    </recommendedName>
</protein>
<proteinExistence type="predicted"/>
<feature type="region of interest" description="Disordered" evidence="1">
    <location>
        <begin position="427"/>
        <end position="522"/>
    </location>
</feature>
<evidence type="ECO:0000313" key="3">
    <source>
        <dbReference type="EMBL" id="CDK26838.1"/>
    </source>
</evidence>
<gene>
    <name evidence="3" type="ORF">KUCA_T00002812001</name>
</gene>
<reference evidence="3" key="2">
    <citation type="submission" date="2014-02" db="EMBL/GenBank/DDBJ databases">
        <title>Complete DNA sequence of /Kuraishia capsulata/ illustrates novel genomic features among budding yeasts (/Saccharomycotina/).</title>
        <authorList>
            <person name="Morales L."/>
            <person name="Noel B."/>
            <person name="Porcel B."/>
            <person name="Marcet-Houben M."/>
            <person name="Hullo M-F."/>
            <person name="Sacerdot C."/>
            <person name="Tekaia F."/>
            <person name="Leh-Louis V."/>
            <person name="Despons L."/>
            <person name="Khanna V."/>
            <person name="Aury J-M."/>
            <person name="Barbe V."/>
            <person name="Couloux A."/>
            <person name="Labadie K."/>
            <person name="Pelletier E."/>
            <person name="Souciet J-L."/>
            <person name="Boekhout T."/>
            <person name="Gabaldon T."/>
            <person name="Wincker P."/>
            <person name="Dujon B."/>
        </authorList>
    </citation>
    <scope>NUCLEOTIDE SEQUENCE</scope>
    <source>
        <strain evidence="3">CBS 1993</strain>
    </source>
</reference>
<evidence type="ECO:0000259" key="2">
    <source>
        <dbReference type="Pfam" id="PF11989"/>
    </source>
</evidence>
<feature type="compositionally biased region" description="Acidic residues" evidence="1">
    <location>
        <begin position="484"/>
        <end position="505"/>
    </location>
</feature>
<organism evidence="3 4">
    <name type="scientific">Kuraishia capsulata CBS 1993</name>
    <dbReference type="NCBI Taxonomy" id="1382522"/>
    <lineage>
        <taxon>Eukaryota</taxon>
        <taxon>Fungi</taxon>
        <taxon>Dikarya</taxon>
        <taxon>Ascomycota</taxon>
        <taxon>Saccharomycotina</taxon>
        <taxon>Pichiomycetes</taxon>
        <taxon>Pichiales</taxon>
        <taxon>Pichiaceae</taxon>
        <taxon>Kuraishia</taxon>
    </lineage>
</organism>
<feature type="domain" description="Retrograde transport protein Dsl1 C-terminal" evidence="2">
    <location>
        <begin position="712"/>
        <end position="841"/>
    </location>
</feature>
<dbReference type="Pfam" id="PF11989">
    <property type="entry name" value="Dsl1_C"/>
    <property type="match status" value="1"/>
</dbReference>
<dbReference type="Proteomes" id="UP000019384">
    <property type="component" value="Unassembled WGS sequence"/>
</dbReference>
<evidence type="ECO:0000313" key="4">
    <source>
        <dbReference type="Proteomes" id="UP000019384"/>
    </source>
</evidence>
<reference evidence="3" key="1">
    <citation type="submission" date="2013-12" db="EMBL/GenBank/DDBJ databases">
        <authorList>
            <person name="Genoscope - CEA"/>
        </authorList>
    </citation>
    <scope>NUCLEOTIDE SEQUENCE</scope>
    <source>
        <strain evidence="3">CBS 1993</strain>
    </source>
</reference>
<dbReference type="HOGENOM" id="CLU_378159_0_0_1"/>
<dbReference type="OrthoDB" id="534815at2759"/>
<evidence type="ECO:0000256" key="1">
    <source>
        <dbReference type="SAM" id="MobiDB-lite"/>
    </source>
</evidence>
<name>W6ML63_9ASCO</name>
<sequence length="842" mass="95634">MTESFQNNRSDVVHMLKQLDSNLQSYVALYDADGLADEIKRASLSTTQDYKEGYSQIADLSRKENEYVLQLDIANKLWFINGLLNELAIIDTVDDAQHDDWHFVDLVSSVSNLEKLRQKVLEFETHVSKNLAKNHEGDVGSITIIKDIQKRQESFDLKIKKLVSMTGKAHLETKEDSIILHNEFNGQEFGQFLDSVATASATMRLASSDVLFNWTNTVYQWTENILKQLENDAGLLRFSKDPEISHLVFLPKGTYSLSDLIDTTNIAEGSQSIQKFVFSITNLVEFVDELVHLSNIGSGIRKPSSKLKQQLVKPILASLKLQVFNPRNKSLIFSLVSEKLGLKTDQSANSGDLLSSLLESLSGDGWYSSSSGAIETWLEDPLGYWSENELETTIENLRAFCIELKKITQSSVPNSMFTKLSVNETHGGFENTEMKPESPQVPPATKPDNDEWNSQWDEDNDVDDAWNKEIDLDVDDVSEKKDDELDANADDNGWDDWKDDDDDLGWTEKPKPKTQLNSPSELSKLPKAQKAFTYKSSQVPAKLLALFEDFFNRSEELTNHSQLSFPQSKRIRQSFIEKFKPFALSFFAMVSRDWKQYYPSPTLLYNDFGKLLELAHTQHKDFENTLVPELLILQDLNTRFIQSMILSIRTSLDEAVNKAERILFVDDNDMFSADDMSITASKLGHKAREVFDEVFQAFYQNTETFEYNETLNMSIISTTINHFYSNIITKLISRKSIGEAESDVLAQLIDYILMATVPAPISSSNSTVAALPAELKKSPSFHKLANIKTILTSRLNDILNQFYEGVFFDMETEEMISLLHALFTDSPTRRSVIDEIKEIRSS</sequence>
<dbReference type="Gene3D" id="1.10.357.150">
    <property type="match status" value="1"/>
</dbReference>
<dbReference type="RefSeq" id="XP_022458835.1">
    <property type="nucleotide sequence ID" value="XM_022603095.1"/>
</dbReference>
<dbReference type="EMBL" id="HG793127">
    <property type="protein sequence ID" value="CDK26838.1"/>
    <property type="molecule type" value="Genomic_DNA"/>
</dbReference>